<proteinExistence type="predicted"/>
<evidence type="ECO:0000313" key="2">
    <source>
        <dbReference type="Proteomes" id="UP000636010"/>
    </source>
</evidence>
<protein>
    <submittedName>
        <fullName evidence="1">Uncharacterized protein</fullName>
    </submittedName>
</protein>
<reference evidence="2" key="1">
    <citation type="journal article" date="2019" name="Int. J. Syst. Evol. Microbiol.">
        <title>The Global Catalogue of Microorganisms (GCM) 10K type strain sequencing project: providing services to taxonomists for standard genome sequencing and annotation.</title>
        <authorList>
            <consortium name="The Broad Institute Genomics Platform"/>
            <consortium name="The Broad Institute Genome Sequencing Center for Infectious Disease"/>
            <person name="Wu L."/>
            <person name="Ma J."/>
        </authorList>
    </citation>
    <scope>NUCLEOTIDE SEQUENCE [LARGE SCALE GENOMIC DNA]</scope>
    <source>
        <strain evidence="2">CGMCC 1.10832</strain>
    </source>
</reference>
<comment type="caution">
    <text evidence="1">The sequence shown here is derived from an EMBL/GenBank/DDBJ whole genome shotgun (WGS) entry which is preliminary data.</text>
</comment>
<keyword evidence="2" id="KW-1185">Reference proteome</keyword>
<dbReference type="EMBL" id="BMEC01000036">
    <property type="protein sequence ID" value="GGC56808.1"/>
    <property type="molecule type" value="Genomic_DNA"/>
</dbReference>
<sequence length="131" mass="14800">MGNAVIYEYLLCTAYECSRGGVHGRANADIYRAMERAIANYQGQKKAFENGEPPTWTGSVEELEYQADVEISRVAQNVEGAMLELKRKGVNQEEENKLKELIAVLRSNDVDKGTLDKVIEDAWDLCRKDKK</sequence>
<evidence type="ECO:0000313" key="1">
    <source>
        <dbReference type="EMBL" id="GGC56808.1"/>
    </source>
</evidence>
<gene>
    <name evidence="1" type="ORF">GCM10011506_48100</name>
</gene>
<dbReference type="RefSeq" id="WP_188467922.1">
    <property type="nucleotide sequence ID" value="NZ_BAABHU010000035.1"/>
</dbReference>
<name>A0ABQ1NAK5_9BACT</name>
<organism evidence="1 2">
    <name type="scientific">Marivirga lumbricoides</name>
    <dbReference type="NCBI Taxonomy" id="1046115"/>
    <lineage>
        <taxon>Bacteria</taxon>
        <taxon>Pseudomonadati</taxon>
        <taxon>Bacteroidota</taxon>
        <taxon>Cytophagia</taxon>
        <taxon>Cytophagales</taxon>
        <taxon>Marivirgaceae</taxon>
        <taxon>Marivirga</taxon>
    </lineage>
</organism>
<dbReference type="Proteomes" id="UP000636010">
    <property type="component" value="Unassembled WGS sequence"/>
</dbReference>
<accession>A0ABQ1NAK5</accession>